<proteinExistence type="predicted"/>
<gene>
    <name evidence="2" type="ORF">HPP92_014991</name>
</gene>
<keyword evidence="1" id="KW-0812">Transmembrane</keyword>
<evidence type="ECO:0000313" key="3">
    <source>
        <dbReference type="Proteomes" id="UP000639772"/>
    </source>
</evidence>
<accession>A0A835QS23</accession>
<dbReference type="Proteomes" id="UP000639772">
    <property type="component" value="Chromosome 7"/>
</dbReference>
<protein>
    <submittedName>
        <fullName evidence="2">Uncharacterized protein</fullName>
    </submittedName>
</protein>
<evidence type="ECO:0000256" key="1">
    <source>
        <dbReference type="SAM" id="Phobius"/>
    </source>
</evidence>
<organism evidence="2 3">
    <name type="scientific">Vanilla planifolia</name>
    <name type="common">Vanilla</name>
    <dbReference type="NCBI Taxonomy" id="51239"/>
    <lineage>
        <taxon>Eukaryota</taxon>
        <taxon>Viridiplantae</taxon>
        <taxon>Streptophyta</taxon>
        <taxon>Embryophyta</taxon>
        <taxon>Tracheophyta</taxon>
        <taxon>Spermatophyta</taxon>
        <taxon>Magnoliopsida</taxon>
        <taxon>Liliopsida</taxon>
        <taxon>Asparagales</taxon>
        <taxon>Orchidaceae</taxon>
        <taxon>Vanilloideae</taxon>
        <taxon>Vanilleae</taxon>
        <taxon>Vanilla</taxon>
    </lineage>
</organism>
<dbReference type="EMBL" id="JADCNM010000007">
    <property type="protein sequence ID" value="KAG0475305.1"/>
    <property type="molecule type" value="Genomic_DNA"/>
</dbReference>
<evidence type="ECO:0000313" key="2">
    <source>
        <dbReference type="EMBL" id="KAG0475305.1"/>
    </source>
</evidence>
<name>A0A835QS23_VANPL</name>
<feature type="transmembrane region" description="Helical" evidence="1">
    <location>
        <begin position="18"/>
        <end position="35"/>
    </location>
</feature>
<comment type="caution">
    <text evidence="2">The sequence shown here is derived from an EMBL/GenBank/DDBJ whole genome shotgun (WGS) entry which is preliminary data.</text>
</comment>
<dbReference type="AlphaFoldDB" id="A0A835QS23"/>
<keyword evidence="1" id="KW-0472">Membrane</keyword>
<reference evidence="2 3" key="1">
    <citation type="journal article" date="2020" name="Nat. Food">
        <title>A phased Vanilla planifolia genome enables genetic improvement of flavour and production.</title>
        <authorList>
            <person name="Hasing T."/>
            <person name="Tang H."/>
            <person name="Brym M."/>
            <person name="Khazi F."/>
            <person name="Huang T."/>
            <person name="Chambers A.H."/>
        </authorList>
    </citation>
    <scope>NUCLEOTIDE SEQUENCE [LARGE SCALE GENOMIC DNA]</scope>
    <source>
        <tissue evidence="2">Leaf</tissue>
    </source>
</reference>
<keyword evidence="1" id="KW-1133">Transmembrane helix</keyword>
<sequence length="83" mass="9693">MNIKIIILVITLKNYKEIIIIIGFSCYISLFFTLSKHMRACPCCKICNHVKREFPKHIRKDKPCLSTKFKVIIILNNLSLNVI</sequence>